<feature type="compositionally biased region" description="Polar residues" evidence="5">
    <location>
        <begin position="87"/>
        <end position="136"/>
    </location>
</feature>
<evidence type="ECO:0000256" key="4">
    <source>
        <dbReference type="ARBA" id="ARBA00022737"/>
    </source>
</evidence>
<keyword evidence="4" id="KW-0677">Repeat</keyword>
<dbReference type="GO" id="GO:0045504">
    <property type="term" value="F:dynein heavy chain binding"/>
    <property type="evidence" value="ECO:0007669"/>
    <property type="project" value="TreeGrafter"/>
</dbReference>
<dbReference type="Gene3D" id="2.130.10.10">
    <property type="entry name" value="YVTN repeat-like/Quinoprotein amine dehydrogenase"/>
    <property type="match status" value="2"/>
</dbReference>
<dbReference type="GO" id="GO:0005868">
    <property type="term" value="C:cytoplasmic dynein complex"/>
    <property type="evidence" value="ECO:0007669"/>
    <property type="project" value="TreeGrafter"/>
</dbReference>
<evidence type="ECO:0000256" key="3">
    <source>
        <dbReference type="ARBA" id="ARBA00022574"/>
    </source>
</evidence>
<reference evidence="6" key="1">
    <citation type="submission" date="2017-11" db="EMBL/GenBank/DDBJ databases">
        <title>The sensing device of the deep-sea amphipod.</title>
        <authorList>
            <person name="Kobayashi H."/>
            <person name="Nagahama T."/>
            <person name="Arai W."/>
            <person name="Sasagawa Y."/>
            <person name="Umeda M."/>
            <person name="Hayashi T."/>
            <person name="Nikaido I."/>
            <person name="Watanabe H."/>
            <person name="Oguri K."/>
            <person name="Kitazato H."/>
            <person name="Fujioka K."/>
            <person name="Kido Y."/>
            <person name="Takami H."/>
        </authorList>
    </citation>
    <scope>NUCLEOTIDE SEQUENCE</scope>
    <source>
        <tissue evidence="6">Whole body</tissue>
    </source>
</reference>
<dbReference type="PANTHER" id="PTHR12442">
    <property type="entry name" value="DYNEIN INTERMEDIATE CHAIN"/>
    <property type="match status" value="1"/>
</dbReference>
<dbReference type="AlphaFoldDB" id="A0A6A7FZX7"/>
<feature type="compositionally biased region" description="Basic and acidic residues" evidence="5">
    <location>
        <begin position="7"/>
        <end position="47"/>
    </location>
</feature>
<dbReference type="GO" id="GO:0045503">
    <property type="term" value="F:dynein light chain binding"/>
    <property type="evidence" value="ECO:0007669"/>
    <property type="project" value="TreeGrafter"/>
</dbReference>
<evidence type="ECO:0000313" key="6">
    <source>
        <dbReference type="EMBL" id="LAC24040.1"/>
    </source>
</evidence>
<dbReference type="InterPro" id="IPR036322">
    <property type="entry name" value="WD40_repeat_dom_sf"/>
</dbReference>
<organism evidence="6">
    <name type="scientific">Hirondellea gigas</name>
    <dbReference type="NCBI Taxonomy" id="1518452"/>
    <lineage>
        <taxon>Eukaryota</taxon>
        <taxon>Metazoa</taxon>
        <taxon>Ecdysozoa</taxon>
        <taxon>Arthropoda</taxon>
        <taxon>Crustacea</taxon>
        <taxon>Multicrustacea</taxon>
        <taxon>Malacostraca</taxon>
        <taxon>Eumalacostraca</taxon>
        <taxon>Peracarida</taxon>
        <taxon>Amphipoda</taxon>
        <taxon>Amphilochidea</taxon>
        <taxon>Lysianassida</taxon>
        <taxon>Lysianassidira</taxon>
        <taxon>Lysianassoidea</taxon>
        <taxon>Lysianassidae</taxon>
        <taxon>Hirondellea</taxon>
    </lineage>
</organism>
<accession>A0A6A7FZX7</accession>
<evidence type="ECO:0000256" key="5">
    <source>
        <dbReference type="SAM" id="MobiDB-lite"/>
    </source>
</evidence>
<evidence type="ECO:0000256" key="2">
    <source>
        <dbReference type="ARBA" id="ARBA00022490"/>
    </source>
</evidence>
<protein>
    <submittedName>
        <fullName evidence="6">Cytoplasmic dynein 1 intermediate chain 2-like isoform X4</fullName>
    </submittedName>
</protein>
<sequence length="645" mass="72399">MSTTTRLFDRKKPPRESKEIAAKKKRLEFLRAKRKAKEEKQKADEKKKKSVKSRTPAKPRATAVEPTNVDSAANAADIQALLSSFQQITTTSPQRELGSISSSPRSDLSAGVSTPVHSSENAGASPASSVRPNRQINLGVCVQRPIDIVTREIPRYDRGVQTDADEIALRNAPSEEELQKKSSIEESERQRIKALEDRVQKAESELKRRIEEDEKRSERKESHREGLSSEEVTEVMSSKPFADFLQRASLHVERALTQHDVTKEYFPEDRSEQTDDQKESIVHRSLFRDKRRCSGRSVTSIDWSPLHPELFLTSYASSTDEVLSDSPDGLVIIWSLRLPSRPERVFTCQAAVLTAQFHPKNAHLIFGGTFSGQIVIWDTRRRDTPSIRTRFSNGHIHPVYWIALISSVQSRESLITISNDGTLCVWNDLLLIEPSIRIHLQIRRKEEVTTPAVGFPVRDPSQLVLGSDEGDLYKAKIYDEHPGIHATSQGHSGPITSIAFHPASKETPSEVANLFLTSSYDWTCKLRSNKMPTAMATFEFARAYVLDVKWSPVHPAVFAMSDASGVLSIWNLNEETELPVLTKTISSDKALSRIQWSRDGKQIAVGDSSGSVSVFDINQEVAIPGPDDALKFYHSIKNPKIFRDR</sequence>
<dbReference type="GO" id="GO:0010970">
    <property type="term" value="P:transport along microtubule"/>
    <property type="evidence" value="ECO:0007669"/>
    <property type="project" value="TreeGrafter"/>
</dbReference>
<feature type="region of interest" description="Disordered" evidence="5">
    <location>
        <begin position="1"/>
        <end position="70"/>
    </location>
</feature>
<feature type="region of interest" description="Disordered" evidence="5">
    <location>
        <begin position="87"/>
        <end position="137"/>
    </location>
</feature>
<feature type="region of interest" description="Disordered" evidence="5">
    <location>
        <begin position="204"/>
        <end position="234"/>
    </location>
</feature>
<keyword evidence="2" id="KW-0963">Cytoplasm</keyword>
<dbReference type="GO" id="GO:0005737">
    <property type="term" value="C:cytoplasm"/>
    <property type="evidence" value="ECO:0007669"/>
    <property type="project" value="UniProtKB-SubCell"/>
</dbReference>
<comment type="subcellular location">
    <subcellularLocation>
        <location evidence="1">Cytoplasm</location>
    </subcellularLocation>
</comment>
<feature type="compositionally biased region" description="Basic residues" evidence="5">
    <location>
        <begin position="48"/>
        <end position="57"/>
    </location>
</feature>
<dbReference type="EMBL" id="IACT01004866">
    <property type="protein sequence ID" value="LAC24040.1"/>
    <property type="molecule type" value="mRNA"/>
</dbReference>
<dbReference type="InterPro" id="IPR001680">
    <property type="entry name" value="WD40_rpt"/>
</dbReference>
<dbReference type="SUPFAM" id="SSF50978">
    <property type="entry name" value="WD40 repeat-like"/>
    <property type="match status" value="1"/>
</dbReference>
<dbReference type="SMART" id="SM00320">
    <property type="entry name" value="WD40"/>
    <property type="match status" value="6"/>
</dbReference>
<feature type="compositionally biased region" description="Basic and acidic residues" evidence="5">
    <location>
        <begin position="204"/>
        <end position="227"/>
    </location>
</feature>
<dbReference type="InterPro" id="IPR050687">
    <property type="entry name" value="Dynein_IC"/>
</dbReference>
<dbReference type="PANTHER" id="PTHR12442:SF22">
    <property type="entry name" value="CYTOPLASMIC DYNEIN 1 INTERMEDIATE CHAIN-RELATED"/>
    <property type="match status" value="1"/>
</dbReference>
<evidence type="ECO:0000256" key="1">
    <source>
        <dbReference type="ARBA" id="ARBA00004496"/>
    </source>
</evidence>
<name>A0A6A7FZX7_9CRUS</name>
<dbReference type="Pfam" id="PF00400">
    <property type="entry name" value="WD40"/>
    <property type="match status" value="1"/>
</dbReference>
<keyword evidence="3" id="KW-0853">WD repeat</keyword>
<dbReference type="InterPro" id="IPR015943">
    <property type="entry name" value="WD40/YVTN_repeat-like_dom_sf"/>
</dbReference>
<proteinExistence type="evidence at transcript level"/>